<reference evidence="1 2" key="1">
    <citation type="journal article" date="2006" name="Nature">
        <title>Global trends of whole-genome duplications revealed by the ciliate Paramecium tetraurelia.</title>
        <authorList>
            <consortium name="Genoscope"/>
            <person name="Aury J.-M."/>
            <person name="Jaillon O."/>
            <person name="Duret L."/>
            <person name="Noel B."/>
            <person name="Jubin C."/>
            <person name="Porcel B.M."/>
            <person name="Segurens B."/>
            <person name="Daubin V."/>
            <person name="Anthouard V."/>
            <person name="Aiach N."/>
            <person name="Arnaiz O."/>
            <person name="Billaut A."/>
            <person name="Beisson J."/>
            <person name="Blanc I."/>
            <person name="Bouhouche K."/>
            <person name="Camara F."/>
            <person name="Duharcourt S."/>
            <person name="Guigo R."/>
            <person name="Gogendeau D."/>
            <person name="Katinka M."/>
            <person name="Keller A.-M."/>
            <person name="Kissmehl R."/>
            <person name="Klotz C."/>
            <person name="Koll F."/>
            <person name="Le Moue A."/>
            <person name="Lepere C."/>
            <person name="Malinsky S."/>
            <person name="Nowacki M."/>
            <person name="Nowak J.K."/>
            <person name="Plattner H."/>
            <person name="Poulain J."/>
            <person name="Ruiz F."/>
            <person name="Serrano V."/>
            <person name="Zagulski M."/>
            <person name="Dessen P."/>
            <person name="Betermier M."/>
            <person name="Weissenbach J."/>
            <person name="Scarpelli C."/>
            <person name="Schachter V."/>
            <person name="Sperling L."/>
            <person name="Meyer E."/>
            <person name="Cohen J."/>
            <person name="Wincker P."/>
        </authorList>
    </citation>
    <scope>NUCLEOTIDE SEQUENCE [LARGE SCALE GENOMIC DNA]</scope>
    <source>
        <strain evidence="1 2">Stock d4-2</strain>
    </source>
</reference>
<protein>
    <submittedName>
        <fullName evidence="1">Uncharacterized protein</fullName>
    </submittedName>
</protein>
<dbReference type="RefSeq" id="XP_001428781.1">
    <property type="nucleotide sequence ID" value="XM_001428744.1"/>
</dbReference>
<evidence type="ECO:0000313" key="2">
    <source>
        <dbReference type="Proteomes" id="UP000000600"/>
    </source>
</evidence>
<dbReference type="Proteomes" id="UP000000600">
    <property type="component" value="Unassembled WGS sequence"/>
</dbReference>
<dbReference type="GeneID" id="5014565"/>
<evidence type="ECO:0000313" key="1">
    <source>
        <dbReference type="EMBL" id="CAK61383.1"/>
    </source>
</evidence>
<dbReference type="EMBL" id="CT868013">
    <property type="protein sequence ID" value="CAK61383.1"/>
    <property type="molecule type" value="Genomic_DNA"/>
</dbReference>
<accession>A0BS66</accession>
<organism evidence="1 2">
    <name type="scientific">Paramecium tetraurelia</name>
    <dbReference type="NCBI Taxonomy" id="5888"/>
    <lineage>
        <taxon>Eukaryota</taxon>
        <taxon>Sar</taxon>
        <taxon>Alveolata</taxon>
        <taxon>Ciliophora</taxon>
        <taxon>Intramacronucleata</taxon>
        <taxon>Oligohymenophorea</taxon>
        <taxon>Peniculida</taxon>
        <taxon>Parameciidae</taxon>
        <taxon>Paramecium</taxon>
    </lineage>
</organism>
<dbReference type="HOGENOM" id="CLU_728539_0_0_1"/>
<dbReference type="InParanoid" id="A0BS66"/>
<dbReference type="AlphaFoldDB" id="A0BS66"/>
<sequence length="380" mass="45039">MSIFDQNIFQECLNDLLNLNIQFEQNCYEPTMIEYQELQEEQIRKQNDQDSIQQEPSLFEIEKESDDKKVDYKNLPKLIGNNFEKYLLQNESSIPRTKGLEIFLNSRLNKKSLKDKQVSTKISDLREMCQSDLQSQRAFIKYIKRQFIIDLVQSPKIENPLKYLNGISTYFATANQPEYMISSHVLRKNNKKIKKRIICFYDLTQSKEHFRNLEMMILQTNSFFRKIHHQGSYLIKIMKLQMRIDPYVSTAQTISSLINPKNEKFCFKNFPKLLGNKLVKKIRKEAKVPKGIQTLKEKRAKTRQSEIKIQDLQQVCKTDDVSRQYFQSFVGYDMFLHILNSNKIEDPIRLIPVISNYWAASNEPDKMISNSLMNKYFQTQ</sequence>
<dbReference type="KEGG" id="ptm:GSPATT00031614001"/>
<dbReference type="OrthoDB" id="310368at2759"/>
<name>A0BS66_PARTE</name>
<keyword evidence="2" id="KW-1185">Reference proteome</keyword>
<gene>
    <name evidence="1" type="ORF">GSPATT00031614001</name>
</gene>
<proteinExistence type="predicted"/>